<dbReference type="AlphaFoldDB" id="A0A6J4S9D0"/>
<protein>
    <submittedName>
        <fullName evidence="1">Uncharacterized protein</fullName>
    </submittedName>
</protein>
<feature type="non-terminal residue" evidence="1">
    <location>
        <position position="61"/>
    </location>
</feature>
<name>A0A6J4S9D0_9ACTN</name>
<sequence>MSGVERLFSEAPGPTVVNCDWCGEAATVCSVAERSVGGTPARIGFCEEHHARLLSDAGEEP</sequence>
<organism evidence="1">
    <name type="scientific">uncultured Solirubrobacteraceae bacterium</name>
    <dbReference type="NCBI Taxonomy" id="1162706"/>
    <lineage>
        <taxon>Bacteria</taxon>
        <taxon>Bacillati</taxon>
        <taxon>Actinomycetota</taxon>
        <taxon>Thermoleophilia</taxon>
        <taxon>Solirubrobacterales</taxon>
        <taxon>Solirubrobacteraceae</taxon>
        <taxon>environmental samples</taxon>
    </lineage>
</organism>
<evidence type="ECO:0000313" key="1">
    <source>
        <dbReference type="EMBL" id="CAA9492825.1"/>
    </source>
</evidence>
<proteinExistence type="predicted"/>
<reference evidence="1" key="1">
    <citation type="submission" date="2020-02" db="EMBL/GenBank/DDBJ databases">
        <authorList>
            <person name="Meier V. D."/>
        </authorList>
    </citation>
    <scope>NUCLEOTIDE SEQUENCE</scope>
    <source>
        <strain evidence="1">AVDCRST_MAG38</strain>
    </source>
</reference>
<accession>A0A6J4S9D0</accession>
<dbReference type="EMBL" id="CADCVJ010000224">
    <property type="protein sequence ID" value="CAA9492825.1"/>
    <property type="molecule type" value="Genomic_DNA"/>
</dbReference>
<gene>
    <name evidence="1" type="ORF">AVDCRST_MAG38-2739</name>
</gene>